<evidence type="ECO:0000313" key="2">
    <source>
        <dbReference type="EMBL" id="GJD48434.1"/>
    </source>
</evidence>
<accession>A0ABQ4QT76</accession>
<dbReference type="SUPFAM" id="SSF52540">
    <property type="entry name" value="P-loop containing nucleoside triphosphate hydrolases"/>
    <property type="match status" value="1"/>
</dbReference>
<organism evidence="2 3">
    <name type="scientific">Methylobacterium crusticola</name>
    <dbReference type="NCBI Taxonomy" id="1697972"/>
    <lineage>
        <taxon>Bacteria</taxon>
        <taxon>Pseudomonadati</taxon>
        <taxon>Pseudomonadota</taxon>
        <taxon>Alphaproteobacteria</taxon>
        <taxon>Hyphomicrobiales</taxon>
        <taxon>Methylobacteriaceae</taxon>
        <taxon>Methylobacterium</taxon>
    </lineage>
</organism>
<dbReference type="Gene3D" id="3.40.50.300">
    <property type="entry name" value="P-loop containing nucleotide triphosphate hydrolases"/>
    <property type="match status" value="1"/>
</dbReference>
<sequence length="83" mass="8514">MTTPSPADPAPAGVLGLDDILEGGAADRARLIEGRPGSGKTTPAPQFPLDGALKGARCLSLPGHHTARPGAQFLLLQRHELLA</sequence>
<feature type="domain" description="KaiC-like" evidence="1">
    <location>
        <begin position="11"/>
        <end position="59"/>
    </location>
</feature>
<gene>
    <name evidence="2" type="ORF">OPKNFCMD_1153</name>
</gene>
<name>A0ABQ4QT76_9HYPH</name>
<proteinExistence type="predicted"/>
<evidence type="ECO:0000259" key="1">
    <source>
        <dbReference type="Pfam" id="PF06745"/>
    </source>
</evidence>
<dbReference type="InterPro" id="IPR014774">
    <property type="entry name" value="KaiC-like_dom"/>
</dbReference>
<reference evidence="2" key="2">
    <citation type="submission" date="2021-08" db="EMBL/GenBank/DDBJ databases">
        <authorList>
            <person name="Tani A."/>
            <person name="Ola A."/>
            <person name="Ogura Y."/>
            <person name="Katsura K."/>
            <person name="Hayashi T."/>
        </authorList>
    </citation>
    <scope>NUCLEOTIDE SEQUENCE</scope>
    <source>
        <strain evidence="2">KCTC 52305</strain>
    </source>
</reference>
<comment type="caution">
    <text evidence="2">The sequence shown here is derived from an EMBL/GenBank/DDBJ whole genome shotgun (WGS) entry which is preliminary data.</text>
</comment>
<dbReference type="Proteomes" id="UP001055167">
    <property type="component" value="Unassembled WGS sequence"/>
</dbReference>
<dbReference type="RefSeq" id="WP_407068076.1">
    <property type="nucleotide sequence ID" value="NZ_BPQH01000003.1"/>
</dbReference>
<keyword evidence="3" id="KW-1185">Reference proteome</keyword>
<dbReference type="InterPro" id="IPR027417">
    <property type="entry name" value="P-loop_NTPase"/>
</dbReference>
<protein>
    <recommendedName>
        <fullName evidence="1">KaiC-like domain-containing protein</fullName>
    </recommendedName>
</protein>
<dbReference type="Pfam" id="PF06745">
    <property type="entry name" value="ATPase"/>
    <property type="match status" value="1"/>
</dbReference>
<dbReference type="EMBL" id="BPQH01000003">
    <property type="protein sequence ID" value="GJD48434.1"/>
    <property type="molecule type" value="Genomic_DNA"/>
</dbReference>
<evidence type="ECO:0000313" key="3">
    <source>
        <dbReference type="Proteomes" id="UP001055167"/>
    </source>
</evidence>
<reference evidence="2" key="1">
    <citation type="journal article" date="2021" name="Front. Microbiol.">
        <title>Comprehensive Comparative Genomics and Phenotyping of Methylobacterium Species.</title>
        <authorList>
            <person name="Alessa O."/>
            <person name="Ogura Y."/>
            <person name="Fujitani Y."/>
            <person name="Takami H."/>
            <person name="Hayashi T."/>
            <person name="Sahin N."/>
            <person name="Tani A."/>
        </authorList>
    </citation>
    <scope>NUCLEOTIDE SEQUENCE</scope>
    <source>
        <strain evidence="2">KCTC 52305</strain>
    </source>
</reference>